<feature type="region of interest" description="Disordered" evidence="2">
    <location>
        <begin position="189"/>
        <end position="223"/>
    </location>
</feature>
<keyword evidence="4" id="KW-1185">Reference proteome</keyword>
<evidence type="ECO:0000256" key="2">
    <source>
        <dbReference type="SAM" id="MobiDB-lite"/>
    </source>
</evidence>
<dbReference type="AlphaFoldDB" id="A0AAD1UAI8"/>
<reference evidence="3" key="1">
    <citation type="submission" date="2023-07" db="EMBL/GenBank/DDBJ databases">
        <authorList>
            <consortium name="AG Swart"/>
            <person name="Singh M."/>
            <person name="Singh A."/>
            <person name="Seah K."/>
            <person name="Emmerich C."/>
        </authorList>
    </citation>
    <scope>NUCLEOTIDE SEQUENCE</scope>
    <source>
        <strain evidence="3">DP1</strain>
    </source>
</reference>
<feature type="coiled-coil region" evidence="1">
    <location>
        <begin position="250"/>
        <end position="277"/>
    </location>
</feature>
<keyword evidence="1" id="KW-0175">Coiled coil</keyword>
<evidence type="ECO:0000313" key="3">
    <source>
        <dbReference type="EMBL" id="CAI2363712.1"/>
    </source>
</evidence>
<name>A0AAD1UAI8_EUPCR</name>
<comment type="caution">
    <text evidence="3">The sequence shown here is derived from an EMBL/GenBank/DDBJ whole genome shotgun (WGS) entry which is preliminary data.</text>
</comment>
<organism evidence="3 4">
    <name type="scientific">Euplotes crassus</name>
    <dbReference type="NCBI Taxonomy" id="5936"/>
    <lineage>
        <taxon>Eukaryota</taxon>
        <taxon>Sar</taxon>
        <taxon>Alveolata</taxon>
        <taxon>Ciliophora</taxon>
        <taxon>Intramacronucleata</taxon>
        <taxon>Spirotrichea</taxon>
        <taxon>Hypotrichia</taxon>
        <taxon>Euplotida</taxon>
        <taxon>Euplotidae</taxon>
        <taxon>Moneuplotes</taxon>
    </lineage>
</organism>
<feature type="compositionally biased region" description="Basic and acidic residues" evidence="2">
    <location>
        <begin position="44"/>
        <end position="58"/>
    </location>
</feature>
<evidence type="ECO:0000313" key="4">
    <source>
        <dbReference type="Proteomes" id="UP001295684"/>
    </source>
</evidence>
<protein>
    <submittedName>
        <fullName evidence="3">Uncharacterized protein</fullName>
    </submittedName>
</protein>
<accession>A0AAD1UAI8</accession>
<feature type="compositionally biased region" description="Basic and acidic residues" evidence="2">
    <location>
        <begin position="7"/>
        <end position="21"/>
    </location>
</feature>
<sequence>MDPQQTQKEDVKAEADAKPEQPQHNLEEEDTKATIETDEEPEPDLQKLEDNTSKDSQPKPKNGRRKTPSEEMMFYLLKILCKNLPIKPRLREKVVTEFCSQLLIKEIFKLKKEVQKSSTKDDIVPDCSEDLLISRIIRDSETLPALLTEYSKYNSKKNNFVSDSGNSNEDEEDKGLLLELQDYAKEEAIPLKEKKQAKNQQDLNDQDDDEEDDDQRDEDKGNYKDDLKRLLCSSLSKDDDEEDAQMTQEMKGYDKQANKLDLELEKFKKRKEEEEEEIKGPIMSISNDSLSYERFYPGRILGNTFQITNKSPKKAEVTLSFTTEGLDKKFALEKLMEFYEVSSKEEIEQPYLGLLDKPFVNSQELYNCWYIEDPKTKSLVKKASLILDPEDSYEFIIVLKSPVIKKPQFLLTNVKCTMKILSKSKKIPPAEESVVFAFGSLDVPRLICPKEIMDENNNYSSVKVVMKKSTPIQVFRFLLINKGDMPINIHFSSLENDDMLLFIMKTRNMSLEPGQRSILELKANHKFKSIPNDKWKTTNTHKLIIGKIQDCELKFSLIVDVIIIN</sequence>
<dbReference type="Proteomes" id="UP001295684">
    <property type="component" value="Unassembled WGS sequence"/>
</dbReference>
<feature type="compositionally biased region" description="Acidic residues" evidence="2">
    <location>
        <begin position="204"/>
        <end position="216"/>
    </location>
</feature>
<gene>
    <name evidence="3" type="ORF">ECRASSUSDP1_LOCUS5049</name>
</gene>
<feature type="region of interest" description="Disordered" evidence="2">
    <location>
        <begin position="1"/>
        <end position="68"/>
    </location>
</feature>
<evidence type="ECO:0000256" key="1">
    <source>
        <dbReference type="SAM" id="Coils"/>
    </source>
</evidence>
<proteinExistence type="predicted"/>
<dbReference type="EMBL" id="CAMPGE010004862">
    <property type="protein sequence ID" value="CAI2363712.1"/>
    <property type="molecule type" value="Genomic_DNA"/>
</dbReference>